<dbReference type="InterPro" id="IPR000326">
    <property type="entry name" value="PAP2/HPO"/>
</dbReference>
<protein>
    <submittedName>
        <fullName evidence="3">Phosphatase PAP2 family protein</fullName>
    </submittedName>
</protein>
<feature type="transmembrane region" description="Helical" evidence="1">
    <location>
        <begin position="157"/>
        <end position="177"/>
    </location>
</feature>
<feature type="transmembrane region" description="Helical" evidence="1">
    <location>
        <begin position="119"/>
        <end position="150"/>
    </location>
</feature>
<evidence type="ECO:0000256" key="1">
    <source>
        <dbReference type="SAM" id="Phobius"/>
    </source>
</evidence>
<dbReference type="Proteomes" id="UP000325273">
    <property type="component" value="Unassembled WGS sequence"/>
</dbReference>
<accession>A0A5B0H628</accession>
<reference evidence="3 4" key="1">
    <citation type="submission" date="2019-08" db="EMBL/GenBank/DDBJ databases">
        <title>Paraburkholderia sp. DCY113.</title>
        <authorList>
            <person name="Kang J."/>
        </authorList>
    </citation>
    <scope>NUCLEOTIDE SEQUENCE [LARGE SCALE GENOMIC DNA]</scope>
    <source>
        <strain evidence="3 4">DCY113</strain>
    </source>
</reference>
<evidence type="ECO:0000313" key="3">
    <source>
        <dbReference type="EMBL" id="KAA1010635.1"/>
    </source>
</evidence>
<comment type="caution">
    <text evidence="3">The sequence shown here is derived from an EMBL/GenBank/DDBJ whole genome shotgun (WGS) entry which is preliminary data.</text>
</comment>
<evidence type="ECO:0000259" key="2">
    <source>
        <dbReference type="SMART" id="SM00014"/>
    </source>
</evidence>
<dbReference type="InterPro" id="IPR036938">
    <property type="entry name" value="PAP2/HPO_sf"/>
</dbReference>
<keyword evidence="4" id="KW-1185">Reference proteome</keyword>
<evidence type="ECO:0000313" key="4">
    <source>
        <dbReference type="Proteomes" id="UP000325273"/>
    </source>
</evidence>
<dbReference type="SUPFAM" id="SSF48317">
    <property type="entry name" value="Acid phosphatase/Vanadium-dependent haloperoxidase"/>
    <property type="match status" value="1"/>
</dbReference>
<sequence length="254" mass="28666">MNGFDLTILTFLTQHAFGAGLMTKAIKAIAGFYMFKGLVFVPILCWIWFKPPKRGEWDREVVIATLASGILALVLGRLLAHYLPFRVRPIYNPDLHLLFPAAEGEHELRLWSSFPSDHAMMWMSVATGIFLISVRVGIPAILYTAIFICAPRVYLGLHYPTDVIAGALIGVVTTYVITRDFIRRPLTAPILRWINKWPGFGYAMAFVVCFELVTQMDEIRILVQSISTAHQAMVEAKNIHESRPPVRLFAGLRH</sequence>
<dbReference type="SMART" id="SM00014">
    <property type="entry name" value="acidPPc"/>
    <property type="match status" value="1"/>
</dbReference>
<name>A0A5B0H628_9BURK</name>
<dbReference type="PANTHER" id="PTHR14969">
    <property type="entry name" value="SPHINGOSINE-1-PHOSPHATE PHOSPHOHYDROLASE"/>
    <property type="match status" value="1"/>
</dbReference>
<proteinExistence type="predicted"/>
<dbReference type="EMBL" id="VTUZ01000012">
    <property type="protein sequence ID" value="KAA1010635.1"/>
    <property type="molecule type" value="Genomic_DNA"/>
</dbReference>
<dbReference type="PANTHER" id="PTHR14969:SF13">
    <property type="entry name" value="AT30094P"/>
    <property type="match status" value="1"/>
</dbReference>
<feature type="transmembrane region" description="Helical" evidence="1">
    <location>
        <begin position="61"/>
        <end position="83"/>
    </location>
</feature>
<feature type="transmembrane region" description="Helical" evidence="1">
    <location>
        <begin position="28"/>
        <end position="49"/>
    </location>
</feature>
<organism evidence="3 4">
    <name type="scientific">Paraburkholderia panacisoli</name>
    <dbReference type="NCBI Taxonomy" id="2603818"/>
    <lineage>
        <taxon>Bacteria</taxon>
        <taxon>Pseudomonadati</taxon>
        <taxon>Pseudomonadota</taxon>
        <taxon>Betaproteobacteria</taxon>
        <taxon>Burkholderiales</taxon>
        <taxon>Burkholderiaceae</taxon>
        <taxon>Paraburkholderia</taxon>
    </lineage>
</organism>
<dbReference type="Pfam" id="PF01569">
    <property type="entry name" value="PAP2"/>
    <property type="match status" value="1"/>
</dbReference>
<dbReference type="AlphaFoldDB" id="A0A5B0H628"/>
<gene>
    <name evidence="3" type="ORF">FVF58_20060</name>
</gene>
<keyword evidence="1" id="KW-1133">Transmembrane helix</keyword>
<feature type="domain" description="Phosphatidic acid phosphatase type 2/haloperoxidase" evidence="2">
    <location>
        <begin position="61"/>
        <end position="178"/>
    </location>
</feature>
<keyword evidence="1" id="KW-0812">Transmembrane</keyword>
<keyword evidence="1" id="KW-0472">Membrane</keyword>
<dbReference type="Gene3D" id="1.20.144.10">
    <property type="entry name" value="Phosphatidic acid phosphatase type 2/haloperoxidase"/>
    <property type="match status" value="1"/>
</dbReference>
<dbReference type="RefSeq" id="WP_149671612.1">
    <property type="nucleotide sequence ID" value="NZ_VTUZ01000012.1"/>
</dbReference>
<feature type="transmembrane region" description="Helical" evidence="1">
    <location>
        <begin position="197"/>
        <end position="214"/>
    </location>
</feature>